<dbReference type="EMBL" id="SNYH01000004">
    <property type="protein sequence ID" value="TDQ25765.1"/>
    <property type="molecule type" value="Genomic_DNA"/>
</dbReference>
<evidence type="ECO:0000313" key="2">
    <source>
        <dbReference type="Proteomes" id="UP000295390"/>
    </source>
</evidence>
<proteinExistence type="predicted"/>
<protein>
    <submittedName>
        <fullName evidence="1">Uncharacterized protein</fullName>
    </submittedName>
</protein>
<dbReference type="Proteomes" id="UP000295390">
    <property type="component" value="Unassembled WGS sequence"/>
</dbReference>
<gene>
    <name evidence="1" type="ORF">DFQ07_2196</name>
</gene>
<keyword evidence="2" id="KW-1185">Reference proteome</keyword>
<organism evidence="1 2">
    <name type="scientific">Tenacibaculum caenipelagi</name>
    <dbReference type="NCBI Taxonomy" id="1325435"/>
    <lineage>
        <taxon>Bacteria</taxon>
        <taxon>Pseudomonadati</taxon>
        <taxon>Bacteroidota</taxon>
        <taxon>Flavobacteriia</taxon>
        <taxon>Flavobacteriales</taxon>
        <taxon>Flavobacteriaceae</taxon>
        <taxon>Tenacibaculum</taxon>
    </lineage>
</organism>
<comment type="caution">
    <text evidence="1">The sequence shown here is derived from an EMBL/GenBank/DDBJ whole genome shotgun (WGS) entry which is preliminary data.</text>
</comment>
<sequence length="60" mass="6796">MKYLSIESLKKYKLTREEKSKILAKGTRLDGGPDTDGEENCLPIIIDPITMLPYKNPLCL</sequence>
<dbReference type="RefSeq" id="WP_133536644.1">
    <property type="nucleotide sequence ID" value="NZ_SNYH01000004.1"/>
</dbReference>
<dbReference type="OrthoDB" id="1189904at2"/>
<accession>A0A4R6TFH1</accession>
<reference evidence="1 2" key="1">
    <citation type="submission" date="2019-03" db="EMBL/GenBank/DDBJ databases">
        <title>Genomic Encyclopedia of Type Strains, Phase III (KMG-III): the genomes of soil and plant-associated and newly described type strains.</title>
        <authorList>
            <person name="Whitman W."/>
        </authorList>
    </citation>
    <scope>NUCLEOTIDE SEQUENCE [LARGE SCALE GENOMIC DNA]</scope>
    <source>
        <strain evidence="1 2">CECT 8283</strain>
    </source>
</reference>
<name>A0A4R6TFH1_9FLAO</name>
<dbReference type="AlphaFoldDB" id="A0A4R6TFH1"/>
<evidence type="ECO:0000313" key="1">
    <source>
        <dbReference type="EMBL" id="TDQ25765.1"/>
    </source>
</evidence>